<name>A0A369LEA8_9ACTN</name>
<dbReference type="NCBIfam" id="NF038245">
    <property type="entry name" value="bile_salt_hydro"/>
    <property type="match status" value="1"/>
</dbReference>
<evidence type="ECO:0000256" key="4">
    <source>
        <dbReference type="ARBA" id="ARBA00023098"/>
    </source>
</evidence>
<comment type="similarity">
    <text evidence="2">Belongs to the peptidase C59 family.</text>
</comment>
<proteinExistence type="inferred from homology"/>
<dbReference type="Pfam" id="PF02275">
    <property type="entry name" value="CBAH"/>
    <property type="match status" value="1"/>
</dbReference>
<dbReference type="GO" id="GO:0006629">
    <property type="term" value="P:lipid metabolic process"/>
    <property type="evidence" value="ECO:0007669"/>
    <property type="project" value="UniProtKB-KW"/>
</dbReference>
<dbReference type="PANTHER" id="PTHR35527">
    <property type="entry name" value="CHOLOYLGLYCINE HYDROLASE"/>
    <property type="match status" value="1"/>
</dbReference>
<gene>
    <name evidence="11" type="ORF">C1881_06875</name>
</gene>
<dbReference type="Gene3D" id="3.60.60.10">
    <property type="entry name" value="Penicillin V Acylase, Chain A"/>
    <property type="match status" value="1"/>
</dbReference>
<evidence type="ECO:0000256" key="3">
    <source>
        <dbReference type="ARBA" id="ARBA00022801"/>
    </source>
</evidence>
<dbReference type="SUPFAM" id="SSF56235">
    <property type="entry name" value="N-terminal nucleophile aminohydrolases (Ntn hydrolases)"/>
    <property type="match status" value="1"/>
</dbReference>
<accession>A0A369LEA8</accession>
<dbReference type="Proteomes" id="UP000253975">
    <property type="component" value="Unassembled WGS sequence"/>
</dbReference>
<evidence type="ECO:0000313" key="11">
    <source>
        <dbReference type="EMBL" id="RDB57981.1"/>
    </source>
</evidence>
<dbReference type="RefSeq" id="WP_114615785.1">
    <property type="nucleotide sequence ID" value="NZ_PPTO01000010.1"/>
</dbReference>
<dbReference type="CDD" id="cd00542">
    <property type="entry name" value="Ntn_PVA"/>
    <property type="match status" value="1"/>
</dbReference>
<evidence type="ECO:0000256" key="8">
    <source>
        <dbReference type="ARBA" id="ARBA00047285"/>
    </source>
</evidence>
<evidence type="ECO:0000256" key="7">
    <source>
        <dbReference type="ARBA" id="ARBA00044806"/>
    </source>
</evidence>
<protein>
    <recommendedName>
        <fullName evidence="5">choloylglycine hydrolase</fullName>
        <ecNumber evidence="5">3.5.1.24</ecNumber>
    </recommendedName>
    <alternativeName>
        <fullName evidence="6">Bile salt hydrolase</fullName>
    </alternativeName>
    <alternativeName>
        <fullName evidence="7">Choloylglycine hydrolase</fullName>
    </alternativeName>
</protein>
<dbReference type="AlphaFoldDB" id="A0A369LEA8"/>
<dbReference type="EMBL" id="PPTO01000010">
    <property type="protein sequence ID" value="RDB57981.1"/>
    <property type="molecule type" value="Genomic_DNA"/>
</dbReference>
<dbReference type="InterPro" id="IPR029132">
    <property type="entry name" value="CBAH/NAAA_C"/>
</dbReference>
<dbReference type="InterPro" id="IPR052193">
    <property type="entry name" value="Peptidase_C59"/>
</dbReference>
<dbReference type="InterPro" id="IPR029055">
    <property type="entry name" value="Ntn_hydrolases_N"/>
</dbReference>
<organism evidence="11 12">
    <name type="scientific">Slackia isoflavoniconvertens</name>
    <dbReference type="NCBI Taxonomy" id="572010"/>
    <lineage>
        <taxon>Bacteria</taxon>
        <taxon>Bacillati</taxon>
        <taxon>Actinomycetota</taxon>
        <taxon>Coriobacteriia</taxon>
        <taxon>Eggerthellales</taxon>
        <taxon>Eggerthellaceae</taxon>
        <taxon>Slackia</taxon>
    </lineage>
</organism>
<evidence type="ECO:0000256" key="2">
    <source>
        <dbReference type="ARBA" id="ARBA00006625"/>
    </source>
</evidence>
<evidence type="ECO:0000256" key="9">
    <source>
        <dbReference type="ARBA" id="ARBA00048897"/>
    </source>
</evidence>
<dbReference type="EC" id="3.5.1.24" evidence="5"/>
<keyword evidence="4" id="KW-0443">Lipid metabolism</keyword>
<feature type="domain" description="Choloylglycine hydrolase/NAAA C-terminal" evidence="10">
    <location>
        <begin position="2"/>
        <end position="305"/>
    </location>
</feature>
<comment type="catalytic activity">
    <reaction evidence="8">
        <text>cholate + taurine = taurocholate + H2O</text>
        <dbReference type="Rhea" id="RHEA:47108"/>
        <dbReference type="ChEBI" id="CHEBI:15377"/>
        <dbReference type="ChEBI" id="CHEBI:29747"/>
        <dbReference type="ChEBI" id="CHEBI:36257"/>
        <dbReference type="ChEBI" id="CHEBI:507393"/>
    </reaction>
    <physiologicalReaction direction="right-to-left" evidence="8">
        <dbReference type="Rhea" id="RHEA:47110"/>
    </physiologicalReaction>
</comment>
<evidence type="ECO:0000259" key="10">
    <source>
        <dbReference type="Pfam" id="PF02275"/>
    </source>
</evidence>
<evidence type="ECO:0000256" key="1">
    <source>
        <dbReference type="ARBA" id="ARBA00004860"/>
    </source>
</evidence>
<sequence length="322" mass="35430">MCTAVRFSNEEGSVFLGRNLDWSCGYGENVRIMPKGFMIAWAFDESTPAKHAVIGMCVEFQNYPLFFDCGNDAGLAVAGLNHPGCAEYAPNPIGGKTNIAAYEFPAWVAANFETVDEVEAALANSLIIEKPFNEHFPVSYLHWIIGDAARSIVVESRADGLHVFDNPVDVLANHPNFEWHLTNLRTYITATPDMPAPATWGRAELAPFGAGAGMRGIPGDVYSPSRFVKVAYLNANYPTKSGESDNVVRMFHTLSNVSMPEGASAMSNGEFEKTVYTSCFSGATGRYYFNTYDDFAIRYASLEDAKRADNNALIECKLKRFE</sequence>
<evidence type="ECO:0000256" key="5">
    <source>
        <dbReference type="ARBA" id="ARBA00044769"/>
    </source>
</evidence>
<keyword evidence="3 11" id="KW-0378">Hydrolase</keyword>
<comment type="caution">
    <text evidence="11">The sequence shown here is derived from an EMBL/GenBank/DDBJ whole genome shotgun (WGS) entry which is preliminary data.</text>
</comment>
<dbReference type="InterPro" id="IPR047711">
    <property type="entry name" value="CBAH"/>
</dbReference>
<evidence type="ECO:0000313" key="12">
    <source>
        <dbReference type="Proteomes" id="UP000253975"/>
    </source>
</evidence>
<comment type="catalytic activity">
    <reaction evidence="9">
        <text>taurodeoxycholate + H2O = deoxycholate + taurine</text>
        <dbReference type="Rhea" id="RHEA:47556"/>
        <dbReference type="ChEBI" id="CHEBI:15377"/>
        <dbReference type="ChEBI" id="CHEBI:23614"/>
        <dbReference type="ChEBI" id="CHEBI:36261"/>
        <dbReference type="ChEBI" id="CHEBI:507393"/>
    </reaction>
    <physiologicalReaction direction="left-to-right" evidence="9">
        <dbReference type="Rhea" id="RHEA:47557"/>
    </physiologicalReaction>
</comment>
<dbReference type="GO" id="GO:0045302">
    <property type="term" value="F:choloylglycine hydrolase activity"/>
    <property type="evidence" value="ECO:0007669"/>
    <property type="project" value="UniProtKB-EC"/>
</dbReference>
<dbReference type="PANTHER" id="PTHR35527:SF2">
    <property type="entry name" value="HYDROLASE"/>
    <property type="match status" value="1"/>
</dbReference>
<reference evidence="11 12" key="1">
    <citation type="journal article" date="2018" name="Elife">
        <title>Discovery and characterization of a prevalent human gut bacterial enzyme sufficient for the inactivation of a family of plant toxins.</title>
        <authorList>
            <person name="Koppel N."/>
            <person name="Bisanz J.E."/>
            <person name="Pandelia M.E."/>
            <person name="Turnbaugh P.J."/>
            <person name="Balskus E.P."/>
        </authorList>
    </citation>
    <scope>NUCLEOTIDE SEQUENCE [LARGE SCALE GENOMIC DNA]</scope>
    <source>
        <strain evidence="11 12">OB21 GAM31</strain>
    </source>
</reference>
<evidence type="ECO:0000256" key="6">
    <source>
        <dbReference type="ARBA" id="ARBA00044804"/>
    </source>
</evidence>
<comment type="pathway">
    <text evidence="1">Lipid metabolism; bile acid biosynthesis.</text>
</comment>